<accession>A0A0L8BV90</accession>
<organism evidence="2 3">
    <name type="scientific">Ensifer adhaerens</name>
    <name type="common">Sinorhizobium morelense</name>
    <dbReference type="NCBI Taxonomy" id="106592"/>
    <lineage>
        <taxon>Bacteria</taxon>
        <taxon>Pseudomonadati</taxon>
        <taxon>Pseudomonadota</taxon>
        <taxon>Alphaproteobacteria</taxon>
        <taxon>Hyphomicrobiales</taxon>
        <taxon>Rhizobiaceae</taxon>
        <taxon>Sinorhizobium/Ensifer group</taxon>
        <taxon>Ensifer</taxon>
    </lineage>
</organism>
<dbReference type="AlphaFoldDB" id="A0A0L8BV90"/>
<name>A0A0L8BV90_ENSAD</name>
<dbReference type="PATRIC" id="fig|106592.7.peg.6977"/>
<dbReference type="RefSeq" id="WP_053249380.1">
    <property type="nucleotide sequence ID" value="NZ_LGAP01000007.1"/>
</dbReference>
<feature type="compositionally biased region" description="Basic and acidic residues" evidence="1">
    <location>
        <begin position="63"/>
        <end position="90"/>
    </location>
</feature>
<dbReference type="EMBL" id="LGAP01000007">
    <property type="protein sequence ID" value="KOF18424.1"/>
    <property type="molecule type" value="Genomic_DNA"/>
</dbReference>
<evidence type="ECO:0000256" key="1">
    <source>
        <dbReference type="SAM" id="MobiDB-lite"/>
    </source>
</evidence>
<evidence type="ECO:0008006" key="4">
    <source>
        <dbReference type="Google" id="ProtNLM"/>
    </source>
</evidence>
<evidence type="ECO:0000313" key="2">
    <source>
        <dbReference type="EMBL" id="KOF18424.1"/>
    </source>
</evidence>
<evidence type="ECO:0000313" key="3">
    <source>
        <dbReference type="Proteomes" id="UP000037425"/>
    </source>
</evidence>
<feature type="region of interest" description="Disordered" evidence="1">
    <location>
        <begin position="41"/>
        <end position="90"/>
    </location>
</feature>
<dbReference type="Proteomes" id="UP000037425">
    <property type="component" value="Unassembled WGS sequence"/>
</dbReference>
<dbReference type="Pfam" id="PF09954">
    <property type="entry name" value="DUF2188"/>
    <property type="match status" value="1"/>
</dbReference>
<gene>
    <name evidence="2" type="ORF">AC244_13685</name>
</gene>
<reference evidence="3" key="1">
    <citation type="submission" date="2015-07" db="EMBL/GenBank/DDBJ databases">
        <title>Whole genome sequence of an Ensifer adhaerens strain isolated from a cave pool in the Wind Cave National Park.</title>
        <authorList>
            <person name="Eng W.W.H."/>
            <person name="Gan H.M."/>
            <person name="Barton H.A."/>
            <person name="Savka M.A."/>
        </authorList>
    </citation>
    <scope>NUCLEOTIDE SEQUENCE [LARGE SCALE GENOMIC DNA]</scope>
    <source>
        <strain evidence="3">SD006</strain>
    </source>
</reference>
<dbReference type="InterPro" id="IPR018691">
    <property type="entry name" value="DUF2188"/>
</dbReference>
<comment type="caution">
    <text evidence="2">The sequence shown here is derived from an EMBL/GenBank/DDBJ whole genome shotgun (WGS) entry which is preliminary data.</text>
</comment>
<sequence>MAKTKYEVVPHDGGWAYKSGGVFSEAFPSHDEALEAARIAAQEHQSAGKDEEIEYQDGSGNWRQEHADGEDRPDTEVVDRSNEPTGHETP</sequence>
<dbReference type="OrthoDB" id="7596641at2"/>
<protein>
    <recommendedName>
        <fullName evidence="4">DUF2188 domain-containing protein</fullName>
    </recommendedName>
</protein>
<proteinExistence type="predicted"/>